<evidence type="ECO:0000313" key="2">
    <source>
        <dbReference type="EMBL" id="TXN31454.1"/>
    </source>
</evidence>
<evidence type="ECO:0000313" key="3">
    <source>
        <dbReference type="Proteomes" id="UP000321379"/>
    </source>
</evidence>
<dbReference type="Proteomes" id="UP000321379">
    <property type="component" value="Unassembled WGS sequence"/>
</dbReference>
<gene>
    <name evidence="2" type="ORF">FVP33_07870</name>
</gene>
<accession>A0A5C8US93</accession>
<dbReference type="AlphaFoldDB" id="A0A5C8US93"/>
<dbReference type="InterPro" id="IPR046548">
    <property type="entry name" value="DUF6804"/>
</dbReference>
<keyword evidence="3" id="KW-1185">Reference proteome</keyword>
<dbReference type="EMBL" id="VRMG01000005">
    <property type="protein sequence ID" value="TXN31454.1"/>
    <property type="molecule type" value="Genomic_DNA"/>
</dbReference>
<sequence length="117" mass="12892">MTSYPTPEFRRPALAPGILGAIVLLAGLALLDNAGGYLFIRFGVSILALILCVFAYQAAQWWWIVGLAAIAVVWNPVVPFEFHGQLWVAAQFVGTLLFVAVGLLVKVKNPEDRNRRR</sequence>
<reference evidence="2 3" key="1">
    <citation type="submission" date="2019-08" db="EMBL/GenBank/DDBJ databases">
        <title>Bacterial whole genome sequence for Glaciihabitans sp. CHu50b-6-2.</title>
        <authorList>
            <person name="Jin L."/>
        </authorList>
    </citation>
    <scope>NUCLEOTIDE SEQUENCE [LARGE SCALE GENOMIC DNA]</scope>
    <source>
        <strain evidence="2 3">CHu50b-6-2</strain>
    </source>
</reference>
<feature type="transmembrane region" description="Helical" evidence="1">
    <location>
        <begin position="37"/>
        <end position="56"/>
    </location>
</feature>
<evidence type="ECO:0000256" key="1">
    <source>
        <dbReference type="SAM" id="Phobius"/>
    </source>
</evidence>
<comment type="caution">
    <text evidence="2">The sequence shown here is derived from an EMBL/GenBank/DDBJ whole genome shotgun (WGS) entry which is preliminary data.</text>
</comment>
<proteinExistence type="predicted"/>
<dbReference type="Pfam" id="PF20619">
    <property type="entry name" value="DUF6804"/>
    <property type="match status" value="1"/>
</dbReference>
<name>A0A5C8US93_9MICO</name>
<keyword evidence="1" id="KW-1133">Transmembrane helix</keyword>
<keyword evidence="1" id="KW-0472">Membrane</keyword>
<organism evidence="2 3">
    <name type="scientific">Lacisediminihabitans profunda</name>
    <dbReference type="NCBI Taxonomy" id="2594790"/>
    <lineage>
        <taxon>Bacteria</taxon>
        <taxon>Bacillati</taxon>
        <taxon>Actinomycetota</taxon>
        <taxon>Actinomycetes</taxon>
        <taxon>Micrococcales</taxon>
        <taxon>Microbacteriaceae</taxon>
        <taxon>Lacisediminihabitans</taxon>
    </lineage>
</organism>
<dbReference type="RefSeq" id="WP_147783041.1">
    <property type="nucleotide sequence ID" value="NZ_VRMG01000005.1"/>
</dbReference>
<feature type="transmembrane region" description="Helical" evidence="1">
    <location>
        <begin position="86"/>
        <end position="107"/>
    </location>
</feature>
<feature type="transmembrane region" description="Helical" evidence="1">
    <location>
        <begin position="61"/>
        <end position="80"/>
    </location>
</feature>
<feature type="transmembrane region" description="Helical" evidence="1">
    <location>
        <begin position="12"/>
        <end position="31"/>
    </location>
</feature>
<protein>
    <submittedName>
        <fullName evidence="2">Uncharacterized protein</fullName>
    </submittedName>
</protein>
<keyword evidence="1" id="KW-0812">Transmembrane</keyword>